<sequence length="266" mass="28868">MLHSRWETAEFGLPALEVRVSTGSVPSRPQGEPQGITLANDRLSVWRSSEALWLGEHLHLQLGDGEKRAQLTVDESETAAEAAWLLAFVELQRLSGWVPLHAATVARQGRAIAITGVSGAGKSTAALRLASEGWIVLAEDQSWVHPATGQVTGLDRFLRTYPDSLDRFAPHLRSQVKGQDAYGKLLVPLPPCGEAAQLSALLVFGLPECPDTAQRVRAVWECSGVPLLDSSRRISAEGLSRLIRELIIQGTDRDTILAEVEEMLGT</sequence>
<gene>
    <name evidence="1" type="ORF">ACFOPQ_01655</name>
</gene>
<dbReference type="RefSeq" id="WP_380075644.1">
    <property type="nucleotide sequence ID" value="NZ_JBHRZF010000012.1"/>
</dbReference>
<reference evidence="2" key="1">
    <citation type="journal article" date="2019" name="Int. J. Syst. Evol. Microbiol.">
        <title>The Global Catalogue of Microorganisms (GCM) 10K type strain sequencing project: providing services to taxonomists for standard genome sequencing and annotation.</title>
        <authorList>
            <consortium name="The Broad Institute Genomics Platform"/>
            <consortium name="The Broad Institute Genome Sequencing Center for Infectious Disease"/>
            <person name="Wu L."/>
            <person name="Ma J."/>
        </authorList>
    </citation>
    <scope>NUCLEOTIDE SEQUENCE [LARGE SCALE GENOMIC DNA]</scope>
    <source>
        <strain evidence="2">CCTCC AB 2013263</strain>
    </source>
</reference>
<organism evidence="1 2">
    <name type="scientific">Deinococcus antarcticus</name>
    <dbReference type="NCBI Taxonomy" id="1298767"/>
    <lineage>
        <taxon>Bacteria</taxon>
        <taxon>Thermotogati</taxon>
        <taxon>Deinococcota</taxon>
        <taxon>Deinococci</taxon>
        <taxon>Deinococcales</taxon>
        <taxon>Deinococcaceae</taxon>
        <taxon>Deinococcus</taxon>
    </lineage>
</organism>
<accession>A0ABV8A5D7</accession>
<keyword evidence="2" id="KW-1185">Reference proteome</keyword>
<dbReference type="Gene3D" id="3.40.50.300">
    <property type="entry name" value="P-loop containing nucleotide triphosphate hydrolases"/>
    <property type="match status" value="1"/>
</dbReference>
<dbReference type="InterPro" id="IPR027417">
    <property type="entry name" value="P-loop_NTPase"/>
</dbReference>
<evidence type="ECO:0000313" key="2">
    <source>
        <dbReference type="Proteomes" id="UP001595748"/>
    </source>
</evidence>
<proteinExistence type="predicted"/>
<dbReference type="Proteomes" id="UP001595748">
    <property type="component" value="Unassembled WGS sequence"/>
</dbReference>
<comment type="caution">
    <text evidence="1">The sequence shown here is derived from an EMBL/GenBank/DDBJ whole genome shotgun (WGS) entry which is preliminary data.</text>
</comment>
<dbReference type="EMBL" id="JBHRZF010000012">
    <property type="protein sequence ID" value="MFC3859480.1"/>
    <property type="molecule type" value="Genomic_DNA"/>
</dbReference>
<evidence type="ECO:0000313" key="1">
    <source>
        <dbReference type="EMBL" id="MFC3859480.1"/>
    </source>
</evidence>
<name>A0ABV8A5D7_9DEIO</name>
<dbReference type="SUPFAM" id="SSF53795">
    <property type="entry name" value="PEP carboxykinase-like"/>
    <property type="match status" value="1"/>
</dbReference>
<protein>
    <recommendedName>
        <fullName evidence="3">Hpr(Ser) kinase/phosphatase</fullName>
    </recommendedName>
</protein>
<evidence type="ECO:0008006" key="3">
    <source>
        <dbReference type="Google" id="ProtNLM"/>
    </source>
</evidence>